<dbReference type="GO" id="GO:0006355">
    <property type="term" value="P:regulation of DNA-templated transcription"/>
    <property type="evidence" value="ECO:0007669"/>
    <property type="project" value="InterPro"/>
</dbReference>
<sequence>MAGRLRPAQLQEPVTFGDVAVLFSQDEWLRLDPTQRTLYREVMLETYSSLAALGVLFSKPKVISQLEQGEDPWMVEAGDLQGTRL</sequence>
<dbReference type="PANTHER" id="PTHR23232">
    <property type="entry name" value="KRAB DOMAIN C2H2 ZINC FINGER"/>
    <property type="match status" value="1"/>
</dbReference>
<gene>
    <name evidence="3" type="primary">LOC103266284</name>
</gene>
<dbReference type="KEGG" id="csyr:103266284"/>
<dbReference type="InterPro" id="IPR001909">
    <property type="entry name" value="KRAB"/>
</dbReference>
<organism evidence="2 3">
    <name type="scientific">Carlito syrichta</name>
    <name type="common">Philippine tarsier</name>
    <name type="synonym">Tarsius syrichta</name>
    <dbReference type="NCBI Taxonomy" id="1868482"/>
    <lineage>
        <taxon>Eukaryota</taxon>
        <taxon>Metazoa</taxon>
        <taxon>Chordata</taxon>
        <taxon>Craniata</taxon>
        <taxon>Vertebrata</taxon>
        <taxon>Euteleostomi</taxon>
        <taxon>Mammalia</taxon>
        <taxon>Eutheria</taxon>
        <taxon>Euarchontoglires</taxon>
        <taxon>Primates</taxon>
        <taxon>Haplorrhini</taxon>
        <taxon>Tarsiiformes</taxon>
        <taxon>Tarsiidae</taxon>
        <taxon>Carlito</taxon>
    </lineage>
</organism>
<name>A0A1U7TW88_CARSF</name>
<dbReference type="Proteomes" id="UP000189704">
    <property type="component" value="Unplaced"/>
</dbReference>
<accession>A0A1U7TW88</accession>
<dbReference type="InterPro" id="IPR050169">
    <property type="entry name" value="Krueppel_C2H2_ZnF"/>
</dbReference>
<evidence type="ECO:0000259" key="1">
    <source>
        <dbReference type="PROSITE" id="PS50805"/>
    </source>
</evidence>
<evidence type="ECO:0000313" key="2">
    <source>
        <dbReference type="Proteomes" id="UP000189704"/>
    </source>
</evidence>
<dbReference type="Gene3D" id="6.10.140.140">
    <property type="match status" value="1"/>
</dbReference>
<dbReference type="OrthoDB" id="9808183at2759"/>
<dbReference type="Pfam" id="PF01352">
    <property type="entry name" value="KRAB"/>
    <property type="match status" value="1"/>
</dbReference>
<feature type="non-terminal residue" evidence="3">
    <location>
        <position position="85"/>
    </location>
</feature>
<proteinExistence type="predicted"/>
<dbReference type="CDD" id="cd07765">
    <property type="entry name" value="KRAB_A-box"/>
    <property type="match status" value="1"/>
</dbReference>
<dbReference type="AlphaFoldDB" id="A0A1U7TW88"/>
<dbReference type="GeneID" id="103266284"/>
<dbReference type="InterPro" id="IPR036051">
    <property type="entry name" value="KRAB_dom_sf"/>
</dbReference>
<protein>
    <submittedName>
        <fullName evidence="3">Zinc finger protein 879-like</fullName>
    </submittedName>
</protein>
<feature type="domain" description="KRAB" evidence="1">
    <location>
        <begin position="14"/>
        <end position="85"/>
    </location>
</feature>
<dbReference type="SMART" id="SM00349">
    <property type="entry name" value="KRAB"/>
    <property type="match status" value="1"/>
</dbReference>
<evidence type="ECO:0000313" key="3">
    <source>
        <dbReference type="RefSeq" id="XP_008062095.1"/>
    </source>
</evidence>
<keyword evidence="2" id="KW-1185">Reference proteome</keyword>
<dbReference type="RefSeq" id="XP_008062095.1">
    <property type="nucleotide sequence ID" value="XM_008063904.1"/>
</dbReference>
<dbReference type="PROSITE" id="PS50805">
    <property type="entry name" value="KRAB"/>
    <property type="match status" value="1"/>
</dbReference>
<dbReference type="SUPFAM" id="SSF109640">
    <property type="entry name" value="KRAB domain (Kruppel-associated box)"/>
    <property type="match status" value="1"/>
</dbReference>
<dbReference type="PANTHER" id="PTHR23232:SF137">
    <property type="entry name" value="ZINC FINGER PROTEIN 354A"/>
    <property type="match status" value="1"/>
</dbReference>
<reference evidence="3" key="1">
    <citation type="submission" date="2025-08" db="UniProtKB">
        <authorList>
            <consortium name="RefSeq"/>
        </authorList>
    </citation>
    <scope>IDENTIFICATION</scope>
</reference>